<name>A0A380P8G6_WEIVI</name>
<reference evidence="1 2" key="1">
    <citation type="submission" date="2018-06" db="EMBL/GenBank/DDBJ databases">
        <authorList>
            <consortium name="Pathogen Informatics"/>
            <person name="Doyle S."/>
        </authorList>
    </citation>
    <scope>NUCLEOTIDE SEQUENCE [LARGE SCALE GENOMIC DNA]</scope>
    <source>
        <strain evidence="1 2">NCTC13645</strain>
    </source>
</reference>
<dbReference type="EMBL" id="UHIV01000008">
    <property type="protein sequence ID" value="SUP61511.1"/>
    <property type="molecule type" value="Genomic_DNA"/>
</dbReference>
<evidence type="ECO:0000313" key="2">
    <source>
        <dbReference type="Proteomes" id="UP000254621"/>
    </source>
</evidence>
<evidence type="ECO:0000313" key="1">
    <source>
        <dbReference type="EMBL" id="SUP61511.1"/>
    </source>
</evidence>
<gene>
    <name evidence="1" type="ORF">NCTC13645_02674</name>
</gene>
<sequence length="57" mass="6208">MNIQVGAHVVKGDIEVEVKGRGAKAIKSTSMELSNKCKLNQPVLNISTLPMLVFKKN</sequence>
<proteinExistence type="predicted"/>
<dbReference type="Proteomes" id="UP000254621">
    <property type="component" value="Unassembled WGS sequence"/>
</dbReference>
<organism evidence="1 2">
    <name type="scientific">Weissella viridescens</name>
    <name type="common">Lactobacillus viridescens</name>
    <dbReference type="NCBI Taxonomy" id="1629"/>
    <lineage>
        <taxon>Bacteria</taxon>
        <taxon>Bacillati</taxon>
        <taxon>Bacillota</taxon>
        <taxon>Bacilli</taxon>
        <taxon>Lactobacillales</taxon>
        <taxon>Lactobacillaceae</taxon>
        <taxon>Weissella</taxon>
    </lineage>
</organism>
<dbReference type="AlphaFoldDB" id="A0A380P8G6"/>
<protein>
    <submittedName>
        <fullName evidence="1">Uncharacterized protein</fullName>
    </submittedName>
</protein>
<accession>A0A380P8G6</accession>